<feature type="domain" description="Dihydroneopterin aldolase/epimerase" evidence="1">
    <location>
        <begin position="7"/>
        <end position="118"/>
    </location>
</feature>
<dbReference type="GO" id="GO:0006760">
    <property type="term" value="P:folic acid-containing compound metabolic process"/>
    <property type="evidence" value="ECO:0007669"/>
    <property type="project" value="InterPro"/>
</dbReference>
<dbReference type="AlphaFoldDB" id="A0A2V1P203"/>
<dbReference type="RefSeq" id="WP_109389167.1">
    <property type="nucleotide sequence ID" value="NZ_QETF01000012.1"/>
</dbReference>
<dbReference type="EMBL" id="QETF01000012">
    <property type="protein sequence ID" value="PWG16569.1"/>
    <property type="molecule type" value="Genomic_DNA"/>
</dbReference>
<dbReference type="Gene3D" id="3.30.1130.10">
    <property type="match status" value="1"/>
</dbReference>
<dbReference type="Proteomes" id="UP000245293">
    <property type="component" value="Unassembled WGS sequence"/>
</dbReference>
<organism evidence="2 3">
    <name type="scientific">Salibaculum griseiflavum</name>
    <dbReference type="NCBI Taxonomy" id="1914409"/>
    <lineage>
        <taxon>Bacteria</taxon>
        <taxon>Pseudomonadati</taxon>
        <taxon>Pseudomonadota</taxon>
        <taxon>Alphaproteobacteria</taxon>
        <taxon>Rhodobacterales</taxon>
        <taxon>Roseobacteraceae</taxon>
        <taxon>Salibaculum</taxon>
    </lineage>
</organism>
<dbReference type="InterPro" id="IPR043133">
    <property type="entry name" value="GTP-CH-I_C/QueF"/>
</dbReference>
<proteinExistence type="predicted"/>
<evidence type="ECO:0000313" key="3">
    <source>
        <dbReference type="Proteomes" id="UP000245293"/>
    </source>
</evidence>
<keyword evidence="3" id="KW-1185">Reference proteome</keyword>
<protein>
    <recommendedName>
        <fullName evidence="1">Dihydroneopterin aldolase/epimerase domain-containing protein</fullName>
    </recommendedName>
</protein>
<evidence type="ECO:0000259" key="1">
    <source>
        <dbReference type="SMART" id="SM00905"/>
    </source>
</evidence>
<reference evidence="3" key="1">
    <citation type="submission" date="2018-05" db="EMBL/GenBank/DDBJ databases">
        <authorList>
            <person name="Du Z."/>
            <person name="Wang X."/>
        </authorList>
    </citation>
    <scope>NUCLEOTIDE SEQUENCE [LARGE SCALE GENOMIC DNA]</scope>
    <source>
        <strain evidence="3">WDS4C29</strain>
    </source>
</reference>
<dbReference type="InterPro" id="IPR006157">
    <property type="entry name" value="FolB_dom"/>
</dbReference>
<comment type="caution">
    <text evidence="2">The sequence shown here is derived from an EMBL/GenBank/DDBJ whole genome shotgun (WGS) entry which is preliminary data.</text>
</comment>
<dbReference type="OrthoDB" id="7594733at2"/>
<sequence length="127" mass="13984">MVATATIELKDLVLQTVIGTYGENDTVPEAHVLDMTLSIASEKVFVSEDGMSQVFDYDPLIAEIDHLARDGHYETQEWLVSRIAKACAPHPEITGLDIGLHKRPVKDGSGTLGIRLRLDAQDLESLR</sequence>
<accession>A0A2V1P203</accession>
<dbReference type="GO" id="GO:0004150">
    <property type="term" value="F:dihydroneopterin aldolase activity"/>
    <property type="evidence" value="ECO:0007669"/>
    <property type="project" value="InterPro"/>
</dbReference>
<dbReference type="Pfam" id="PF02152">
    <property type="entry name" value="FolB"/>
    <property type="match status" value="1"/>
</dbReference>
<evidence type="ECO:0000313" key="2">
    <source>
        <dbReference type="EMBL" id="PWG16569.1"/>
    </source>
</evidence>
<dbReference type="SMART" id="SM00905">
    <property type="entry name" value="FolB"/>
    <property type="match status" value="1"/>
</dbReference>
<dbReference type="SUPFAM" id="SSF55620">
    <property type="entry name" value="Tetrahydrobiopterin biosynthesis enzymes-like"/>
    <property type="match status" value="1"/>
</dbReference>
<gene>
    <name evidence="2" type="ORF">DFK10_11430</name>
</gene>
<name>A0A2V1P203_9RHOB</name>